<evidence type="ECO:0000256" key="3">
    <source>
        <dbReference type="SAM" id="MobiDB-lite"/>
    </source>
</evidence>
<dbReference type="EMBL" id="BBYR01000014">
    <property type="protein sequence ID" value="GAP35107.1"/>
    <property type="molecule type" value="Genomic_DNA"/>
</dbReference>
<evidence type="ECO:0000313" key="6">
    <source>
        <dbReference type="Proteomes" id="UP000037660"/>
    </source>
</evidence>
<dbReference type="GO" id="GO:0016491">
    <property type="term" value="F:oxidoreductase activity"/>
    <property type="evidence" value="ECO:0007669"/>
    <property type="project" value="UniProtKB-KW"/>
</dbReference>
<feature type="domain" description="Nitroreductase" evidence="4">
    <location>
        <begin position="17"/>
        <end position="59"/>
    </location>
</feature>
<organism evidence="5 6">
    <name type="scientific">Piscinibacter sakaiensis</name>
    <name type="common">Ideonella sakaiensis</name>
    <dbReference type="NCBI Taxonomy" id="1547922"/>
    <lineage>
        <taxon>Bacteria</taxon>
        <taxon>Pseudomonadati</taxon>
        <taxon>Pseudomonadota</taxon>
        <taxon>Betaproteobacteria</taxon>
        <taxon>Burkholderiales</taxon>
        <taxon>Sphaerotilaceae</taxon>
        <taxon>Piscinibacter</taxon>
    </lineage>
</organism>
<gene>
    <name evidence="5" type="ORF">ISF6_0678</name>
</gene>
<reference evidence="6" key="1">
    <citation type="submission" date="2015-07" db="EMBL/GenBank/DDBJ databases">
        <title>Discovery of a poly(ethylene terephthalate assimilation.</title>
        <authorList>
            <person name="Yoshida S."/>
            <person name="Hiraga K."/>
            <person name="Takehana T."/>
            <person name="Taniguchi I."/>
            <person name="Yamaji H."/>
            <person name="Maeda Y."/>
            <person name="Toyohara K."/>
            <person name="Miyamoto K."/>
            <person name="Kimura Y."/>
            <person name="Oda K."/>
        </authorList>
    </citation>
    <scope>NUCLEOTIDE SEQUENCE [LARGE SCALE GENOMIC DNA]</scope>
    <source>
        <strain evidence="6">NBRC 110686 / TISTR 2288 / 201-F6</strain>
    </source>
</reference>
<dbReference type="PANTHER" id="PTHR43673">
    <property type="entry name" value="NAD(P)H NITROREDUCTASE YDGI-RELATED"/>
    <property type="match status" value="1"/>
</dbReference>
<accession>A0A0K8NXI1</accession>
<proteinExistence type="inferred from homology"/>
<comment type="similarity">
    <text evidence="1">Belongs to the nitroreductase family.</text>
</comment>
<evidence type="ECO:0000256" key="2">
    <source>
        <dbReference type="ARBA" id="ARBA00023002"/>
    </source>
</evidence>
<dbReference type="STRING" id="1547922.ISF6_0678"/>
<dbReference type="Proteomes" id="UP000037660">
    <property type="component" value="Unassembled WGS sequence"/>
</dbReference>
<dbReference type="Gene3D" id="3.40.109.10">
    <property type="entry name" value="NADH Oxidase"/>
    <property type="match status" value="1"/>
</dbReference>
<evidence type="ECO:0000313" key="5">
    <source>
        <dbReference type="EMBL" id="GAP35107.1"/>
    </source>
</evidence>
<dbReference type="AlphaFoldDB" id="A0A0K8NXI1"/>
<evidence type="ECO:0000256" key="1">
    <source>
        <dbReference type="ARBA" id="ARBA00007118"/>
    </source>
</evidence>
<sequence length="201" mass="21709">MTTPRTADHPIDRQFLDRWSPRAFTGEALPAETLLTLLEAARWAPSAFNSQPWRFVYAHRDTPAWGPVFDTLSATNQGWARQAGALVVVLSSTHWTPPGKDAPEPLRSHAFDAGAAWGYLALQARLAGWDAHAMGGFDRERARQSLGLPETLEPQAVVAIGRRGDKSVLPDALQAREAPNGRRPLAGSIFEGRVGPAASGG</sequence>
<feature type="region of interest" description="Disordered" evidence="3">
    <location>
        <begin position="176"/>
        <end position="201"/>
    </location>
</feature>
<dbReference type="InterPro" id="IPR000415">
    <property type="entry name" value="Nitroreductase-like"/>
</dbReference>
<dbReference type="RefSeq" id="WP_054019188.1">
    <property type="nucleotide sequence ID" value="NZ_BBYR01000014.1"/>
</dbReference>
<name>A0A0K8NXI1_PISS1</name>
<keyword evidence="6" id="KW-1185">Reference proteome</keyword>
<dbReference type="PANTHER" id="PTHR43673:SF10">
    <property type="entry name" value="NADH DEHYDROGENASE_NAD(P)H NITROREDUCTASE XCC3605-RELATED"/>
    <property type="match status" value="1"/>
</dbReference>
<reference evidence="5 6" key="2">
    <citation type="journal article" date="2016" name="Science">
        <title>A bacterium that degrades and assimilates poly(ethylene terephthalate).</title>
        <authorList>
            <person name="Yoshida S."/>
            <person name="Hiraga K."/>
            <person name="Takehana T."/>
            <person name="Taniguchi I."/>
            <person name="Yamaji H."/>
            <person name="Maeda Y."/>
            <person name="Toyohara K."/>
            <person name="Miyamoto K."/>
            <person name="Kimura Y."/>
            <person name="Oda K."/>
        </authorList>
    </citation>
    <scope>NUCLEOTIDE SEQUENCE [LARGE SCALE GENOMIC DNA]</scope>
    <source>
        <strain evidence="6">NBRC 110686 / TISTR 2288 / 201-F6</strain>
    </source>
</reference>
<dbReference type="CDD" id="cd02138">
    <property type="entry name" value="TdsD-like"/>
    <property type="match status" value="1"/>
</dbReference>
<dbReference type="Pfam" id="PF00881">
    <property type="entry name" value="Nitroreductase"/>
    <property type="match status" value="2"/>
</dbReference>
<dbReference type="SUPFAM" id="SSF55469">
    <property type="entry name" value="FMN-dependent nitroreductase-like"/>
    <property type="match status" value="1"/>
</dbReference>
<feature type="domain" description="Nitroreductase" evidence="4">
    <location>
        <begin position="73"/>
        <end position="162"/>
    </location>
</feature>
<keyword evidence="2" id="KW-0560">Oxidoreductase</keyword>
<evidence type="ECO:0000259" key="4">
    <source>
        <dbReference type="Pfam" id="PF00881"/>
    </source>
</evidence>
<comment type="caution">
    <text evidence="5">The sequence shown here is derived from an EMBL/GenBank/DDBJ whole genome shotgun (WGS) entry which is preliminary data.</text>
</comment>
<protein>
    <submittedName>
        <fullName evidence="5">Nitroreductase family protein</fullName>
    </submittedName>
</protein>
<dbReference type="InterPro" id="IPR029479">
    <property type="entry name" value="Nitroreductase"/>
</dbReference>